<dbReference type="PATRIC" id="fig|1679170.3.peg.1664"/>
<sequence>MVKKIDETKHVESNKFQVILFTVLIFLLLTLLVLVIYLSFTGTNIKAISEKVPFVSQLFDRGDENKQEHSTVKFQEKINNLEAEMSDRQEKIKKLESLIDSRDKTIERTELKKQQLEMEIEELRAEQEITKRAFQDIIKTYETISPKKAAPIFSKMGDEEALKILSSIKTDKLAAILEQMTPDDAARFTKLLASKSSTN</sequence>
<name>A0A0K9GS31_9BACI</name>
<feature type="transmembrane region" description="Helical" evidence="2">
    <location>
        <begin position="18"/>
        <end position="40"/>
    </location>
</feature>
<evidence type="ECO:0000256" key="2">
    <source>
        <dbReference type="SAM" id="Phobius"/>
    </source>
</evidence>
<evidence type="ECO:0000259" key="3">
    <source>
        <dbReference type="Pfam" id="PF03448"/>
    </source>
</evidence>
<keyword evidence="2" id="KW-0472">Membrane</keyword>
<dbReference type="SUPFAM" id="SSF158791">
    <property type="entry name" value="MgtE N-terminal domain-like"/>
    <property type="match status" value="1"/>
</dbReference>
<comment type="caution">
    <text evidence="4">The sequence shown here is derived from an EMBL/GenBank/DDBJ whole genome shotgun (WGS) entry which is preliminary data.</text>
</comment>
<dbReference type="Pfam" id="PF03448">
    <property type="entry name" value="MgtE_N"/>
    <property type="match status" value="1"/>
</dbReference>
<organism evidence="4 5">
    <name type="scientific">Peribacillus loiseleuriae</name>
    <dbReference type="NCBI Taxonomy" id="1679170"/>
    <lineage>
        <taxon>Bacteria</taxon>
        <taxon>Bacillati</taxon>
        <taxon>Bacillota</taxon>
        <taxon>Bacilli</taxon>
        <taxon>Bacillales</taxon>
        <taxon>Bacillaceae</taxon>
        <taxon>Peribacillus</taxon>
    </lineage>
</organism>
<proteinExistence type="predicted"/>
<keyword evidence="5" id="KW-1185">Reference proteome</keyword>
<reference evidence="5" key="1">
    <citation type="submission" date="2015-07" db="EMBL/GenBank/DDBJ databases">
        <title>Genome sequencing project for genomic taxonomy and phylogenomics of Bacillus-like bacteria.</title>
        <authorList>
            <person name="Liu B."/>
            <person name="Wang J."/>
            <person name="Zhu Y."/>
            <person name="Liu G."/>
            <person name="Chen Q."/>
            <person name="Chen Z."/>
            <person name="Lan J."/>
            <person name="Che J."/>
            <person name="Ge C."/>
            <person name="Shi H."/>
            <person name="Pan Z."/>
            <person name="Liu X."/>
        </authorList>
    </citation>
    <scope>NUCLEOTIDE SEQUENCE [LARGE SCALE GENOMIC DNA]</scope>
    <source>
        <strain evidence="5">FJAT-27997</strain>
    </source>
</reference>
<accession>A0A0K9GS31</accession>
<dbReference type="Gene3D" id="1.25.60.10">
    <property type="entry name" value="MgtE N-terminal domain-like"/>
    <property type="match status" value="1"/>
</dbReference>
<evidence type="ECO:0000313" key="5">
    <source>
        <dbReference type="Proteomes" id="UP000037146"/>
    </source>
</evidence>
<keyword evidence="1" id="KW-0175">Coiled coil</keyword>
<dbReference type="InterPro" id="IPR006668">
    <property type="entry name" value="Mg_transptr_MgtE_intracell_dom"/>
</dbReference>
<keyword evidence="2" id="KW-1133">Transmembrane helix</keyword>
<dbReference type="STRING" id="1679170.AC625_07765"/>
<evidence type="ECO:0000256" key="1">
    <source>
        <dbReference type="SAM" id="Coils"/>
    </source>
</evidence>
<dbReference type="EMBL" id="LFZW01000001">
    <property type="protein sequence ID" value="KMY49450.1"/>
    <property type="molecule type" value="Genomic_DNA"/>
</dbReference>
<dbReference type="Proteomes" id="UP000037146">
    <property type="component" value="Unassembled WGS sequence"/>
</dbReference>
<evidence type="ECO:0000313" key="4">
    <source>
        <dbReference type="EMBL" id="KMY49450.1"/>
    </source>
</evidence>
<dbReference type="InterPro" id="IPR038076">
    <property type="entry name" value="MgtE_N_sf"/>
</dbReference>
<feature type="coiled-coil region" evidence="1">
    <location>
        <begin position="71"/>
        <end position="133"/>
    </location>
</feature>
<keyword evidence="2" id="KW-0812">Transmembrane</keyword>
<dbReference type="AlphaFoldDB" id="A0A0K9GS31"/>
<protein>
    <recommendedName>
        <fullName evidence="3">Magnesium transporter MgtE intracellular domain-containing protein</fullName>
    </recommendedName>
</protein>
<feature type="domain" description="Magnesium transporter MgtE intracellular" evidence="3">
    <location>
        <begin position="136"/>
        <end position="192"/>
    </location>
</feature>
<gene>
    <name evidence="4" type="ORF">AC625_07765</name>
</gene>